<protein>
    <submittedName>
        <fullName evidence="5">Modifier of mdg4</fullName>
    </submittedName>
</protein>
<dbReference type="EMBL" id="JTDY01000469">
    <property type="protein sequence ID" value="KOB77043.1"/>
    <property type="molecule type" value="Genomic_DNA"/>
</dbReference>
<keyword evidence="3" id="KW-0862">Zinc</keyword>
<name>A0A0L7LNC2_OPEBR</name>
<evidence type="ECO:0000256" key="3">
    <source>
        <dbReference type="ARBA" id="ARBA00022833"/>
    </source>
</evidence>
<comment type="caution">
    <text evidence="5">The sequence shown here is derived from an EMBL/GenBank/DDBJ whole genome shotgun (WGS) entry which is preliminary data.</text>
</comment>
<dbReference type="Pfam" id="PF04500">
    <property type="entry name" value="FLYWCH"/>
    <property type="match status" value="2"/>
</dbReference>
<dbReference type="Proteomes" id="UP000037510">
    <property type="component" value="Unassembled WGS sequence"/>
</dbReference>
<dbReference type="AlphaFoldDB" id="A0A0L7LNC2"/>
<evidence type="ECO:0000256" key="1">
    <source>
        <dbReference type="ARBA" id="ARBA00022723"/>
    </source>
</evidence>
<evidence type="ECO:0000313" key="5">
    <source>
        <dbReference type="EMBL" id="KOB77043.1"/>
    </source>
</evidence>
<dbReference type="InterPro" id="IPR007588">
    <property type="entry name" value="Znf_FLYWCH"/>
</dbReference>
<dbReference type="GO" id="GO:0008270">
    <property type="term" value="F:zinc ion binding"/>
    <property type="evidence" value="ECO:0007669"/>
    <property type="project" value="UniProtKB-KW"/>
</dbReference>
<feature type="domain" description="FLYWCH-type" evidence="4">
    <location>
        <begin position="2"/>
        <end position="58"/>
    </location>
</feature>
<evidence type="ECO:0000256" key="2">
    <source>
        <dbReference type="ARBA" id="ARBA00022771"/>
    </source>
</evidence>
<evidence type="ECO:0000259" key="4">
    <source>
        <dbReference type="Pfam" id="PF04500"/>
    </source>
</evidence>
<accession>A0A0L7LNC2</accession>
<gene>
    <name evidence="5" type="ORF">OBRU01_04760</name>
</gene>
<keyword evidence="6" id="KW-1185">Reference proteome</keyword>
<feature type="domain" description="FLYWCH-type" evidence="4">
    <location>
        <begin position="65"/>
        <end position="121"/>
    </location>
</feature>
<sequence>MIPTDKGGYLLMVNNYTFSRNHQGTNMFYCSKRLASKCRARVKVRGVNIFWSDLNHNHAPPNYMIPTDKGGYLLMVNNYTFSRNHQGTNMFYCSKRLASKCRARVKVRGVNIFWSDLNHNHAPPNYEIINSSRREEVLI</sequence>
<proteinExistence type="predicted"/>
<reference evidence="5 6" key="1">
    <citation type="journal article" date="2015" name="Genome Biol. Evol.">
        <title>The genome of winter moth (Operophtera brumata) provides a genomic perspective on sexual dimorphism and phenology.</title>
        <authorList>
            <person name="Derks M.F."/>
            <person name="Smit S."/>
            <person name="Salis L."/>
            <person name="Schijlen E."/>
            <person name="Bossers A."/>
            <person name="Mateman C."/>
            <person name="Pijl A.S."/>
            <person name="de Ridder D."/>
            <person name="Groenen M.A."/>
            <person name="Visser M.E."/>
            <person name="Megens H.J."/>
        </authorList>
    </citation>
    <scope>NUCLEOTIDE SEQUENCE [LARGE SCALE GENOMIC DNA]</scope>
    <source>
        <strain evidence="5">WM2013NL</strain>
        <tissue evidence="5">Head and thorax</tissue>
    </source>
</reference>
<organism evidence="5 6">
    <name type="scientific">Operophtera brumata</name>
    <name type="common">Winter moth</name>
    <name type="synonym">Phalaena brumata</name>
    <dbReference type="NCBI Taxonomy" id="104452"/>
    <lineage>
        <taxon>Eukaryota</taxon>
        <taxon>Metazoa</taxon>
        <taxon>Ecdysozoa</taxon>
        <taxon>Arthropoda</taxon>
        <taxon>Hexapoda</taxon>
        <taxon>Insecta</taxon>
        <taxon>Pterygota</taxon>
        <taxon>Neoptera</taxon>
        <taxon>Endopterygota</taxon>
        <taxon>Lepidoptera</taxon>
        <taxon>Glossata</taxon>
        <taxon>Ditrysia</taxon>
        <taxon>Geometroidea</taxon>
        <taxon>Geometridae</taxon>
        <taxon>Larentiinae</taxon>
        <taxon>Operophtera</taxon>
    </lineage>
</organism>
<evidence type="ECO:0000313" key="6">
    <source>
        <dbReference type="Proteomes" id="UP000037510"/>
    </source>
</evidence>
<dbReference type="Gene3D" id="2.20.25.240">
    <property type="match status" value="2"/>
</dbReference>
<keyword evidence="1" id="KW-0479">Metal-binding</keyword>
<keyword evidence="2" id="KW-0863">Zinc-finger</keyword>